<dbReference type="RefSeq" id="WP_072713116.1">
    <property type="nucleotide sequence ID" value="NZ_CP016796.1"/>
</dbReference>
<reference evidence="1 2" key="1">
    <citation type="journal article" date="2016" name="Appl. Environ. Microbiol.">
        <title>Whole genome relationships among Francisella bacteria of diverse origin define new species and provide specific regions for detection.</title>
        <authorList>
            <person name="Challacombe J.F."/>
            <person name="Petersen J.M."/>
            <person name="Gallegos-Graves V."/>
            <person name="Hodge D."/>
            <person name="Pillai S."/>
            <person name="Kuske C.R."/>
        </authorList>
    </citation>
    <scope>NUCLEOTIDE SEQUENCE [LARGE SCALE GENOMIC DNA]</scope>
    <source>
        <strain evidence="2">TX07-7310</strain>
    </source>
</reference>
<proteinExistence type="predicted"/>
<protein>
    <submittedName>
        <fullName evidence="1">Uncharacterized protein</fullName>
    </submittedName>
</protein>
<dbReference type="Proteomes" id="UP000184222">
    <property type="component" value="Chromosome"/>
</dbReference>
<dbReference type="KEGG" id="frx:F7310_08100"/>
<evidence type="ECO:0000313" key="2">
    <source>
        <dbReference type="Proteomes" id="UP000184222"/>
    </source>
</evidence>
<dbReference type="AlphaFoldDB" id="A0A1L4BU13"/>
<dbReference type="EMBL" id="CP016796">
    <property type="protein sequence ID" value="API87329.1"/>
    <property type="molecule type" value="Genomic_DNA"/>
</dbReference>
<sequence length="172" mass="20586">MSLNYTILYHDTKRTSYTDDLVKGILDYIQSPLTIEKFYQRIFELKSDHIVFIDEKETPVGYVLVKNIDNRNSQCELHLHAFKPKYRMPMMMFIYKYKFTQTVFYKLYTNINTFHLFPSKTLIKNVKNNFLTRLFQSCKDMRLTKHQLPESIISKRPDIGAYFILSRGTRNA</sequence>
<keyword evidence="2" id="KW-1185">Reference proteome</keyword>
<name>A0A1L4BU13_9GAMM</name>
<evidence type="ECO:0000313" key="1">
    <source>
        <dbReference type="EMBL" id="API87329.1"/>
    </source>
</evidence>
<gene>
    <name evidence="1" type="ORF">F7310_08100</name>
</gene>
<organism evidence="1 2">
    <name type="scientific">Francisella uliginis</name>
    <dbReference type="NCBI Taxonomy" id="573570"/>
    <lineage>
        <taxon>Bacteria</taxon>
        <taxon>Pseudomonadati</taxon>
        <taxon>Pseudomonadota</taxon>
        <taxon>Gammaproteobacteria</taxon>
        <taxon>Thiotrichales</taxon>
        <taxon>Francisellaceae</taxon>
        <taxon>Francisella</taxon>
    </lineage>
</organism>
<dbReference type="STRING" id="573570.F7310_08100"/>
<accession>A0A1L4BU13</accession>